<gene>
    <name evidence="7" type="ORF">RND81_06G177700</name>
</gene>
<keyword evidence="5" id="KW-1133">Transmembrane helix</keyword>
<dbReference type="GO" id="GO:0004650">
    <property type="term" value="F:polygalacturonase activity"/>
    <property type="evidence" value="ECO:0007669"/>
    <property type="project" value="InterPro"/>
</dbReference>
<dbReference type="SUPFAM" id="SSF51126">
    <property type="entry name" value="Pectin lyase-like"/>
    <property type="match status" value="1"/>
</dbReference>
<comment type="caution">
    <text evidence="7">The sequence shown here is derived from an EMBL/GenBank/DDBJ whole genome shotgun (WGS) entry which is preliminary data.</text>
</comment>
<evidence type="ECO:0000256" key="2">
    <source>
        <dbReference type="ARBA" id="ARBA00022801"/>
    </source>
</evidence>
<keyword evidence="8" id="KW-1185">Reference proteome</keyword>
<feature type="domain" description="Rhamnogalacturonase A/B/Epimerase-like pectate lyase" evidence="6">
    <location>
        <begin position="65"/>
        <end position="107"/>
    </location>
</feature>
<evidence type="ECO:0000256" key="3">
    <source>
        <dbReference type="ARBA" id="ARBA00023295"/>
    </source>
</evidence>
<dbReference type="AlphaFoldDB" id="A0AAW1K7I0"/>
<feature type="transmembrane region" description="Helical" evidence="5">
    <location>
        <begin position="21"/>
        <end position="38"/>
    </location>
</feature>
<accession>A0AAW1K7I0</accession>
<dbReference type="PANTHER" id="PTHR31339">
    <property type="entry name" value="PECTIN LYASE-RELATED"/>
    <property type="match status" value="1"/>
</dbReference>
<keyword evidence="5" id="KW-0472">Membrane</keyword>
<dbReference type="InterPro" id="IPR000743">
    <property type="entry name" value="Glyco_hydro_28"/>
</dbReference>
<keyword evidence="2 4" id="KW-0378">Hydrolase</keyword>
<dbReference type="InterPro" id="IPR012334">
    <property type="entry name" value="Pectin_lyas_fold"/>
</dbReference>
<dbReference type="InterPro" id="IPR051801">
    <property type="entry name" value="GH28_Enzymes"/>
</dbReference>
<dbReference type="Proteomes" id="UP001443914">
    <property type="component" value="Unassembled WGS sequence"/>
</dbReference>
<keyword evidence="5" id="KW-0812">Transmembrane</keyword>
<evidence type="ECO:0000256" key="5">
    <source>
        <dbReference type="SAM" id="Phobius"/>
    </source>
</evidence>
<dbReference type="Pfam" id="PF12708">
    <property type="entry name" value="Pect-lyase_RHGA_epim"/>
    <property type="match status" value="1"/>
</dbReference>
<reference evidence="7" key="1">
    <citation type="submission" date="2024-03" db="EMBL/GenBank/DDBJ databases">
        <title>WGS assembly of Saponaria officinalis var. Norfolk2.</title>
        <authorList>
            <person name="Jenkins J."/>
            <person name="Shu S."/>
            <person name="Grimwood J."/>
            <person name="Barry K."/>
            <person name="Goodstein D."/>
            <person name="Schmutz J."/>
            <person name="Leebens-Mack J."/>
            <person name="Osbourn A."/>
        </authorList>
    </citation>
    <scope>NUCLEOTIDE SEQUENCE [LARGE SCALE GENOMIC DNA]</scope>
    <source>
        <strain evidence="7">JIC</strain>
    </source>
</reference>
<evidence type="ECO:0000259" key="6">
    <source>
        <dbReference type="Pfam" id="PF12708"/>
    </source>
</evidence>
<sequence>MLHQKVLELKRWAPTFLSNHKTLFTILWIFGFGSLFMWQSPNFEKLLMLRRAPAGPMPRLRHIAFNITDFGAVGDGVTDNTAAFERAVAAVAKKGGGQLNVPPGVWLTCPFNLTSHFTLFLAVDAVILAVDDEKKWPVMPPLPSYGYGREHPGPRYGSFIHGQNLRDVVITGHNGTIDGQGQTWWKKYRQKRLNHTRGPLVQIMWSSDIVITNITLRNSPFWTLHPYDCKNVTIRNVTILAPVFEAPNTDGIDPDSCEDMVIEDCYISVGDDAIAIKSGWDQYGISYARPSTNILIRNLVVRSMVSAGISIGSEMSGGVSNITVENVLVWSSRRAVRIKTAPGRGGYVRHITYRNLTFDEVRVGIVIKTDYNEHPNGEYDPKALPSIEDISFTSVYGQGVRVPVRIQGSQEIPIKNVTFQDMSVGITYKKKHVFQCAYVQGRVIGSIFPSPCENLDLYDENGRLVSLSASQNITDIDYSI</sequence>
<dbReference type="PANTHER" id="PTHR31339:SF44">
    <property type="entry name" value="PECTIN LYASE-LIKE SUPERFAMILY PROTEIN"/>
    <property type="match status" value="1"/>
</dbReference>
<dbReference type="SMART" id="SM00710">
    <property type="entry name" value="PbH1"/>
    <property type="match status" value="6"/>
</dbReference>
<evidence type="ECO:0000256" key="1">
    <source>
        <dbReference type="ARBA" id="ARBA00008834"/>
    </source>
</evidence>
<dbReference type="EMBL" id="JBDFQZ010000006">
    <property type="protein sequence ID" value="KAK9715621.1"/>
    <property type="molecule type" value="Genomic_DNA"/>
</dbReference>
<evidence type="ECO:0000256" key="4">
    <source>
        <dbReference type="RuleBase" id="RU361169"/>
    </source>
</evidence>
<evidence type="ECO:0000313" key="7">
    <source>
        <dbReference type="EMBL" id="KAK9715621.1"/>
    </source>
</evidence>
<evidence type="ECO:0000313" key="8">
    <source>
        <dbReference type="Proteomes" id="UP001443914"/>
    </source>
</evidence>
<dbReference type="InterPro" id="IPR006626">
    <property type="entry name" value="PbH1"/>
</dbReference>
<dbReference type="InterPro" id="IPR024535">
    <property type="entry name" value="RHGA/B-epi-like_pectate_lyase"/>
</dbReference>
<dbReference type="InterPro" id="IPR011050">
    <property type="entry name" value="Pectin_lyase_fold/virulence"/>
</dbReference>
<dbReference type="Gene3D" id="2.160.20.10">
    <property type="entry name" value="Single-stranded right-handed beta-helix, Pectin lyase-like"/>
    <property type="match status" value="1"/>
</dbReference>
<comment type="similarity">
    <text evidence="1 4">Belongs to the glycosyl hydrolase 28 family.</text>
</comment>
<protein>
    <recommendedName>
        <fullName evidence="6">Rhamnogalacturonase A/B/Epimerase-like pectate lyase domain-containing protein</fullName>
    </recommendedName>
</protein>
<dbReference type="Pfam" id="PF00295">
    <property type="entry name" value="Glyco_hydro_28"/>
    <property type="match status" value="1"/>
</dbReference>
<dbReference type="GO" id="GO:0005975">
    <property type="term" value="P:carbohydrate metabolic process"/>
    <property type="evidence" value="ECO:0007669"/>
    <property type="project" value="InterPro"/>
</dbReference>
<organism evidence="7 8">
    <name type="scientific">Saponaria officinalis</name>
    <name type="common">Common soapwort</name>
    <name type="synonym">Lychnis saponaria</name>
    <dbReference type="NCBI Taxonomy" id="3572"/>
    <lineage>
        <taxon>Eukaryota</taxon>
        <taxon>Viridiplantae</taxon>
        <taxon>Streptophyta</taxon>
        <taxon>Embryophyta</taxon>
        <taxon>Tracheophyta</taxon>
        <taxon>Spermatophyta</taxon>
        <taxon>Magnoliopsida</taxon>
        <taxon>eudicotyledons</taxon>
        <taxon>Gunneridae</taxon>
        <taxon>Pentapetalae</taxon>
        <taxon>Caryophyllales</taxon>
        <taxon>Caryophyllaceae</taxon>
        <taxon>Caryophylleae</taxon>
        <taxon>Saponaria</taxon>
    </lineage>
</organism>
<keyword evidence="3 4" id="KW-0326">Glycosidase</keyword>
<name>A0AAW1K7I0_SAPOF</name>
<proteinExistence type="inferred from homology"/>